<evidence type="ECO:0000256" key="3">
    <source>
        <dbReference type="ARBA" id="ARBA00023125"/>
    </source>
</evidence>
<evidence type="ECO:0000256" key="7">
    <source>
        <dbReference type="SAM" id="MobiDB-lite"/>
    </source>
</evidence>
<dbReference type="FunFam" id="3.40.1810.10:FF:000006">
    <property type="entry name" value="Agamous-like MADS-box protein AGL62"/>
    <property type="match status" value="1"/>
</dbReference>
<organism evidence="9 10">
    <name type="scientific">Crotalaria pallida</name>
    <name type="common">Smooth rattlebox</name>
    <name type="synonym">Crotalaria striata</name>
    <dbReference type="NCBI Taxonomy" id="3830"/>
    <lineage>
        <taxon>Eukaryota</taxon>
        <taxon>Viridiplantae</taxon>
        <taxon>Streptophyta</taxon>
        <taxon>Embryophyta</taxon>
        <taxon>Tracheophyta</taxon>
        <taxon>Spermatophyta</taxon>
        <taxon>Magnoliopsida</taxon>
        <taxon>eudicotyledons</taxon>
        <taxon>Gunneridae</taxon>
        <taxon>Pentapetalae</taxon>
        <taxon>rosids</taxon>
        <taxon>fabids</taxon>
        <taxon>Fabales</taxon>
        <taxon>Fabaceae</taxon>
        <taxon>Papilionoideae</taxon>
        <taxon>50 kb inversion clade</taxon>
        <taxon>genistoids sensu lato</taxon>
        <taxon>core genistoids</taxon>
        <taxon>Crotalarieae</taxon>
        <taxon>Crotalaria</taxon>
    </lineage>
</organism>
<dbReference type="PRINTS" id="PR00404">
    <property type="entry name" value="MADSDOMAIN"/>
</dbReference>
<evidence type="ECO:0000313" key="9">
    <source>
        <dbReference type="EMBL" id="KAK7266217.1"/>
    </source>
</evidence>
<dbReference type="Gene3D" id="3.40.1810.10">
    <property type="entry name" value="Transcription factor, MADS-box"/>
    <property type="match status" value="1"/>
</dbReference>
<accession>A0AAN9EYX8</accession>
<keyword evidence="3" id="KW-0238">DNA-binding</keyword>
<comment type="caution">
    <text evidence="9">The sequence shown here is derived from an EMBL/GenBank/DDBJ whole genome shotgun (WGS) entry which is preliminary data.</text>
</comment>
<feature type="region of interest" description="Disordered" evidence="7">
    <location>
        <begin position="166"/>
        <end position="252"/>
    </location>
</feature>
<protein>
    <recommendedName>
        <fullName evidence="8">MADS-box domain-containing protein</fullName>
    </recommendedName>
</protein>
<dbReference type="PANTHER" id="PTHR11945:SF776">
    <property type="entry name" value="AGAMOUS-LIKE 50-RELATED"/>
    <property type="match status" value="1"/>
</dbReference>
<dbReference type="GO" id="GO:0000978">
    <property type="term" value="F:RNA polymerase II cis-regulatory region sequence-specific DNA binding"/>
    <property type="evidence" value="ECO:0007669"/>
    <property type="project" value="TreeGrafter"/>
</dbReference>
<dbReference type="Pfam" id="PF00319">
    <property type="entry name" value="SRF-TF"/>
    <property type="match status" value="1"/>
</dbReference>
<evidence type="ECO:0000256" key="6">
    <source>
        <dbReference type="SAM" id="Coils"/>
    </source>
</evidence>
<feature type="domain" description="MADS-box" evidence="8">
    <location>
        <begin position="14"/>
        <end position="74"/>
    </location>
</feature>
<feature type="compositionally biased region" description="Low complexity" evidence="7">
    <location>
        <begin position="179"/>
        <end position="188"/>
    </location>
</feature>
<dbReference type="Gene3D" id="6.10.140.920">
    <property type="match status" value="1"/>
</dbReference>
<dbReference type="GO" id="GO:0000981">
    <property type="term" value="F:DNA-binding transcription factor activity, RNA polymerase II-specific"/>
    <property type="evidence" value="ECO:0007669"/>
    <property type="project" value="TreeGrafter"/>
</dbReference>
<dbReference type="InterPro" id="IPR036879">
    <property type="entry name" value="TF_MADSbox_sf"/>
</dbReference>
<comment type="subcellular location">
    <subcellularLocation>
        <location evidence="1">Nucleus</location>
    </subcellularLocation>
</comment>
<keyword evidence="2" id="KW-0805">Transcription regulation</keyword>
<dbReference type="PANTHER" id="PTHR11945">
    <property type="entry name" value="MADS BOX PROTEIN"/>
    <property type="match status" value="1"/>
</dbReference>
<evidence type="ECO:0000256" key="4">
    <source>
        <dbReference type="ARBA" id="ARBA00023163"/>
    </source>
</evidence>
<reference evidence="9 10" key="1">
    <citation type="submission" date="2024-01" db="EMBL/GenBank/DDBJ databases">
        <title>The genomes of 5 underutilized Papilionoideae crops provide insights into root nodulation and disease resistanc.</title>
        <authorList>
            <person name="Yuan L."/>
        </authorList>
    </citation>
    <scope>NUCLEOTIDE SEQUENCE [LARGE SCALE GENOMIC DNA]</scope>
    <source>
        <strain evidence="9">ZHUSHIDOU_FW_LH</strain>
        <tissue evidence="9">Leaf</tissue>
    </source>
</reference>
<evidence type="ECO:0000256" key="1">
    <source>
        <dbReference type="ARBA" id="ARBA00004123"/>
    </source>
</evidence>
<evidence type="ECO:0000259" key="8">
    <source>
        <dbReference type="PROSITE" id="PS50066"/>
    </source>
</evidence>
<dbReference type="AlphaFoldDB" id="A0AAN9EYX8"/>
<dbReference type="EMBL" id="JAYWIO010000004">
    <property type="protein sequence ID" value="KAK7266217.1"/>
    <property type="molecule type" value="Genomic_DNA"/>
</dbReference>
<dbReference type="Proteomes" id="UP001372338">
    <property type="component" value="Unassembled WGS sequence"/>
</dbReference>
<gene>
    <name evidence="9" type="ORF">RIF29_18859</name>
</gene>
<evidence type="ECO:0000256" key="2">
    <source>
        <dbReference type="ARBA" id="ARBA00023015"/>
    </source>
</evidence>
<evidence type="ECO:0000313" key="10">
    <source>
        <dbReference type="Proteomes" id="UP001372338"/>
    </source>
</evidence>
<keyword evidence="6" id="KW-0175">Coiled coil</keyword>
<dbReference type="InterPro" id="IPR002100">
    <property type="entry name" value="TF_MADSbox"/>
</dbReference>
<proteinExistence type="predicted"/>
<dbReference type="GO" id="GO:0046983">
    <property type="term" value="F:protein dimerization activity"/>
    <property type="evidence" value="ECO:0007669"/>
    <property type="project" value="InterPro"/>
</dbReference>
<evidence type="ECO:0000256" key="5">
    <source>
        <dbReference type="ARBA" id="ARBA00023242"/>
    </source>
</evidence>
<dbReference type="PROSITE" id="PS50066">
    <property type="entry name" value="MADS_BOX_2"/>
    <property type="match status" value="1"/>
</dbReference>
<keyword evidence="4" id="KW-0804">Transcription</keyword>
<dbReference type="SMART" id="SM00432">
    <property type="entry name" value="MADS"/>
    <property type="match status" value="1"/>
</dbReference>
<feature type="coiled-coil region" evidence="6">
    <location>
        <begin position="110"/>
        <end position="137"/>
    </location>
</feature>
<sequence length="252" mass="28077">MSNTMTNSNPKRTKGRQKIEIKKITKKSSLEVSFSKRRNGLFKKASELSTLCGAEVALVVFSPSEKAYSFGHPNVEAVIDRYHMRPPSPNSRITEFIYQNAKVCRLNAQITHINEEIEAEKKKSDELDNERKEAQEQFWLASPIEDMSPAQLDQYKLALENLKKSISDSPPADNPNTHFFSGGFSSNNESAPSDNPHPHFFAGGSSSSKNPPLHPHFFASGSSSSNHPPQLQQPLFPPPSLQLFPIHPLQAP</sequence>
<name>A0AAN9EYX8_CROPI</name>
<dbReference type="GO" id="GO:0005634">
    <property type="term" value="C:nucleus"/>
    <property type="evidence" value="ECO:0007669"/>
    <property type="project" value="UniProtKB-SubCell"/>
</dbReference>
<keyword evidence="5" id="KW-0539">Nucleus</keyword>
<keyword evidence="10" id="KW-1185">Reference proteome</keyword>
<dbReference type="SUPFAM" id="SSF55455">
    <property type="entry name" value="SRF-like"/>
    <property type="match status" value="1"/>
</dbReference>